<protein>
    <recommendedName>
        <fullName evidence="3">Outer membrane protein with beta-barrel domain</fullName>
    </recommendedName>
</protein>
<gene>
    <name evidence="1" type="ORF">VLY81_13700</name>
</gene>
<reference evidence="2" key="1">
    <citation type="submission" date="2023-12" db="EMBL/GenBank/DDBJ databases">
        <title>Novel isolates from deep terrestrial aquifers shed light on the physiology and ecology of the class Limnochordia.</title>
        <authorList>
            <person name="Karnachuk O.V."/>
            <person name="Lukina A.P."/>
            <person name="Avakyan M.R."/>
            <person name="Kadnikov V."/>
            <person name="Begmatov S."/>
            <person name="Beletsky A.V."/>
            <person name="Mardanov A.V."/>
            <person name="Ravin N.V."/>
        </authorList>
    </citation>
    <scope>NUCLEOTIDE SEQUENCE [LARGE SCALE GENOMIC DNA]</scope>
    <source>
        <strain evidence="2">LN</strain>
    </source>
</reference>
<dbReference type="EMBL" id="CP141614">
    <property type="protein sequence ID" value="WRP14456.1"/>
    <property type="molecule type" value="Genomic_DNA"/>
</dbReference>
<organism evidence="1 2">
    <name type="scientific">Geochorda subterranea</name>
    <dbReference type="NCBI Taxonomy" id="3109564"/>
    <lineage>
        <taxon>Bacteria</taxon>
        <taxon>Bacillati</taxon>
        <taxon>Bacillota</taxon>
        <taxon>Limnochordia</taxon>
        <taxon>Limnochordales</taxon>
        <taxon>Geochordaceae</taxon>
        <taxon>Geochorda</taxon>
    </lineage>
</organism>
<proteinExistence type="predicted"/>
<dbReference type="RefSeq" id="WP_324668786.1">
    <property type="nucleotide sequence ID" value="NZ_CP141614.1"/>
</dbReference>
<dbReference type="Proteomes" id="UP001333102">
    <property type="component" value="Chromosome"/>
</dbReference>
<name>A0ABZ1BNS1_9FIRM</name>
<evidence type="ECO:0000313" key="1">
    <source>
        <dbReference type="EMBL" id="WRP14456.1"/>
    </source>
</evidence>
<accession>A0ABZ1BNS1</accession>
<evidence type="ECO:0000313" key="2">
    <source>
        <dbReference type="Proteomes" id="UP001333102"/>
    </source>
</evidence>
<sequence>MGPGDAPGRRACPGRGAGIGCTSGGWELAYQQVDVSALNDVLGSEYSSLRGRVVIFGGGGMGPLPVGDGNWSWGGFGAGGQDEARSGSGRITRLALGYGGVRFGYARSLAERVSLDAGLGLAVGGVTLTVVKSAASSVTAEPDEATFNRFLVLVMPEAGLTVSLTPAIHLRLGAGYAYDPVPGSWHNVAGTDIGREPAVRASGLRVGLSLVFGAELDRGDDGSTPY</sequence>
<evidence type="ECO:0008006" key="3">
    <source>
        <dbReference type="Google" id="ProtNLM"/>
    </source>
</evidence>
<keyword evidence="2" id="KW-1185">Reference proteome</keyword>